<protein>
    <submittedName>
        <fullName evidence="1">Uncharacterized protein</fullName>
    </submittedName>
</protein>
<name>A0A4S8LMT0_DENBC</name>
<evidence type="ECO:0000313" key="2">
    <source>
        <dbReference type="Proteomes" id="UP000297245"/>
    </source>
</evidence>
<dbReference type="AlphaFoldDB" id="A0A4S8LMT0"/>
<accession>A0A4S8LMT0</accession>
<organism evidence="1 2">
    <name type="scientific">Dendrothele bispora (strain CBS 962.96)</name>
    <dbReference type="NCBI Taxonomy" id="1314807"/>
    <lineage>
        <taxon>Eukaryota</taxon>
        <taxon>Fungi</taxon>
        <taxon>Dikarya</taxon>
        <taxon>Basidiomycota</taxon>
        <taxon>Agaricomycotina</taxon>
        <taxon>Agaricomycetes</taxon>
        <taxon>Agaricomycetidae</taxon>
        <taxon>Agaricales</taxon>
        <taxon>Agaricales incertae sedis</taxon>
        <taxon>Dendrothele</taxon>
    </lineage>
</organism>
<proteinExistence type="predicted"/>
<sequence>MSSLHTVDISETQLPGYRLSNWVEFPLASLIIILTTVFPKLPISHSKEASKTRNINAHHFSFIIKSSHGHLFRKQIILLKEILHDTFFATTQSSSTMENQEKSATGISKDELVLSVGLVMKKNLTKIRYSGSPSCSHFLERYAAPGSQTMINSHQNLTRFTMTETKQVWVNTVQIFMLDFWSFDWNIKS</sequence>
<dbReference type="Proteomes" id="UP000297245">
    <property type="component" value="Unassembled WGS sequence"/>
</dbReference>
<gene>
    <name evidence="1" type="ORF">K435DRAFT_802088</name>
</gene>
<reference evidence="1 2" key="1">
    <citation type="journal article" date="2019" name="Nat. Ecol. Evol.">
        <title>Megaphylogeny resolves global patterns of mushroom evolution.</title>
        <authorList>
            <person name="Varga T."/>
            <person name="Krizsan K."/>
            <person name="Foldi C."/>
            <person name="Dima B."/>
            <person name="Sanchez-Garcia M."/>
            <person name="Sanchez-Ramirez S."/>
            <person name="Szollosi G.J."/>
            <person name="Szarkandi J.G."/>
            <person name="Papp V."/>
            <person name="Albert L."/>
            <person name="Andreopoulos W."/>
            <person name="Angelini C."/>
            <person name="Antonin V."/>
            <person name="Barry K.W."/>
            <person name="Bougher N.L."/>
            <person name="Buchanan P."/>
            <person name="Buyck B."/>
            <person name="Bense V."/>
            <person name="Catcheside P."/>
            <person name="Chovatia M."/>
            <person name="Cooper J."/>
            <person name="Damon W."/>
            <person name="Desjardin D."/>
            <person name="Finy P."/>
            <person name="Geml J."/>
            <person name="Haridas S."/>
            <person name="Hughes K."/>
            <person name="Justo A."/>
            <person name="Karasinski D."/>
            <person name="Kautmanova I."/>
            <person name="Kiss B."/>
            <person name="Kocsube S."/>
            <person name="Kotiranta H."/>
            <person name="LaButti K.M."/>
            <person name="Lechner B.E."/>
            <person name="Liimatainen K."/>
            <person name="Lipzen A."/>
            <person name="Lukacs Z."/>
            <person name="Mihaltcheva S."/>
            <person name="Morgado L.N."/>
            <person name="Niskanen T."/>
            <person name="Noordeloos M.E."/>
            <person name="Ohm R.A."/>
            <person name="Ortiz-Santana B."/>
            <person name="Ovrebo C."/>
            <person name="Racz N."/>
            <person name="Riley R."/>
            <person name="Savchenko A."/>
            <person name="Shiryaev A."/>
            <person name="Soop K."/>
            <person name="Spirin V."/>
            <person name="Szebenyi C."/>
            <person name="Tomsovsky M."/>
            <person name="Tulloss R.E."/>
            <person name="Uehling J."/>
            <person name="Grigoriev I.V."/>
            <person name="Vagvolgyi C."/>
            <person name="Papp T."/>
            <person name="Martin F.M."/>
            <person name="Miettinen O."/>
            <person name="Hibbett D.S."/>
            <person name="Nagy L.G."/>
        </authorList>
    </citation>
    <scope>NUCLEOTIDE SEQUENCE [LARGE SCALE GENOMIC DNA]</scope>
    <source>
        <strain evidence="1 2">CBS 962.96</strain>
    </source>
</reference>
<dbReference type="EMBL" id="ML179337">
    <property type="protein sequence ID" value="THU90370.1"/>
    <property type="molecule type" value="Genomic_DNA"/>
</dbReference>
<evidence type="ECO:0000313" key="1">
    <source>
        <dbReference type="EMBL" id="THU90370.1"/>
    </source>
</evidence>
<keyword evidence="2" id="KW-1185">Reference proteome</keyword>